<dbReference type="EMBL" id="RZGK01000010">
    <property type="protein sequence ID" value="KAF9696073.1"/>
    <property type="molecule type" value="Genomic_DNA"/>
</dbReference>
<reference evidence="4" key="1">
    <citation type="submission" date="2018-12" db="EMBL/GenBank/DDBJ databases">
        <authorList>
            <person name="Syme R.A."/>
            <person name="Farfan-Caceres L."/>
            <person name="Lichtenzveig J."/>
        </authorList>
    </citation>
    <scope>NUCLEOTIDE SEQUENCE</scope>
    <source>
        <strain evidence="4">Al4</strain>
    </source>
</reference>
<reference evidence="4" key="2">
    <citation type="submission" date="2020-09" db="EMBL/GenBank/DDBJ databases">
        <title>Reference genome assembly for Australian Ascochyta lentis isolate Al4.</title>
        <authorList>
            <person name="Lee R.C."/>
            <person name="Farfan-Caceres L.M."/>
            <person name="Debler J.W."/>
            <person name="Williams A.H."/>
            <person name="Henares B.M."/>
        </authorList>
    </citation>
    <scope>NUCLEOTIDE SEQUENCE</scope>
    <source>
        <strain evidence="4">Al4</strain>
    </source>
</reference>
<keyword evidence="3" id="KW-0808">Transferase</keyword>
<evidence type="ECO:0008006" key="6">
    <source>
        <dbReference type="Google" id="ProtNLM"/>
    </source>
</evidence>
<dbReference type="InterPro" id="IPR051419">
    <property type="entry name" value="Lys/N-term_MeTrsfase_sf"/>
</dbReference>
<evidence type="ECO:0000256" key="2">
    <source>
        <dbReference type="ARBA" id="ARBA00022603"/>
    </source>
</evidence>
<dbReference type="GO" id="GO:0032259">
    <property type="term" value="P:methylation"/>
    <property type="evidence" value="ECO:0007669"/>
    <property type="project" value="UniProtKB-KW"/>
</dbReference>
<gene>
    <name evidence="4" type="ORF">EKO04_006194</name>
</gene>
<comment type="similarity">
    <text evidence="1">Belongs to the methyltransferase superfamily.</text>
</comment>
<comment type="caution">
    <text evidence="4">The sequence shown here is derived from an EMBL/GenBank/DDBJ whole genome shotgun (WGS) entry which is preliminary data.</text>
</comment>
<protein>
    <recommendedName>
        <fullName evidence="6">Methyltransferase domain-containing protein</fullName>
    </recommendedName>
</protein>
<sequence length="284" mass="31864">MPHKARVPSFGSQAYWEQRFTKDTAPFDWLTAPDALDPFIKEALQDVGDVNSHILHVGCGSSLLSQHLKRHVRNAQQIHNIDYSTVVIEMERQREIDMSKAGERGGSGNGLTRWDAVDLLDYTSVVKICGRHAYSVIVDKSTCDAVSCADDVVCSLPYAVTTKERTATERRVEVEPKEILVHPLHVMAVHLALVTKPGAKWIALSFSSERYSFLDEKDVYVEEDGATDTGIPDSRLLWAVVGKYQIEAEQRENSNGNGVTHRPKLYHWVYVLQRTSVPLFIDSA</sequence>
<proteinExistence type="inferred from homology"/>
<dbReference type="PANTHER" id="PTHR12176">
    <property type="entry name" value="SAM-DEPENDENT METHYLTRANSFERASE SUPERFAMILY PROTEIN"/>
    <property type="match status" value="1"/>
</dbReference>
<dbReference type="SUPFAM" id="SSF53335">
    <property type="entry name" value="S-adenosyl-L-methionine-dependent methyltransferases"/>
    <property type="match status" value="1"/>
</dbReference>
<dbReference type="Proteomes" id="UP000651452">
    <property type="component" value="Unassembled WGS sequence"/>
</dbReference>
<dbReference type="GO" id="GO:0008168">
    <property type="term" value="F:methyltransferase activity"/>
    <property type="evidence" value="ECO:0007669"/>
    <property type="project" value="UniProtKB-KW"/>
</dbReference>
<evidence type="ECO:0000313" key="5">
    <source>
        <dbReference type="Proteomes" id="UP000651452"/>
    </source>
</evidence>
<keyword evidence="2" id="KW-0489">Methyltransferase</keyword>
<dbReference type="PANTHER" id="PTHR12176:SF84">
    <property type="entry name" value="METHYLTRANSFERASE DOMAIN-CONTAINING PROTEIN"/>
    <property type="match status" value="1"/>
</dbReference>
<dbReference type="OrthoDB" id="411785at2759"/>
<evidence type="ECO:0000256" key="3">
    <source>
        <dbReference type="ARBA" id="ARBA00022679"/>
    </source>
</evidence>
<accession>A0A8H7J3P6</accession>
<evidence type="ECO:0000313" key="4">
    <source>
        <dbReference type="EMBL" id="KAF9696073.1"/>
    </source>
</evidence>
<keyword evidence="5" id="KW-1185">Reference proteome</keyword>
<dbReference type="InterPro" id="IPR029063">
    <property type="entry name" value="SAM-dependent_MTases_sf"/>
</dbReference>
<dbReference type="Gene3D" id="3.40.50.150">
    <property type="entry name" value="Vaccinia Virus protein VP39"/>
    <property type="match status" value="1"/>
</dbReference>
<organism evidence="4 5">
    <name type="scientific">Ascochyta lentis</name>
    <dbReference type="NCBI Taxonomy" id="205686"/>
    <lineage>
        <taxon>Eukaryota</taxon>
        <taxon>Fungi</taxon>
        <taxon>Dikarya</taxon>
        <taxon>Ascomycota</taxon>
        <taxon>Pezizomycotina</taxon>
        <taxon>Dothideomycetes</taxon>
        <taxon>Pleosporomycetidae</taxon>
        <taxon>Pleosporales</taxon>
        <taxon>Pleosporineae</taxon>
        <taxon>Didymellaceae</taxon>
        <taxon>Ascochyta</taxon>
    </lineage>
</organism>
<dbReference type="AlphaFoldDB" id="A0A8H7J3P6"/>
<name>A0A8H7J3P6_9PLEO</name>
<evidence type="ECO:0000256" key="1">
    <source>
        <dbReference type="ARBA" id="ARBA00008361"/>
    </source>
</evidence>